<organism evidence="1 2">
    <name type="scientific">Antarcticimicrobium sediminis</name>
    <dbReference type="NCBI Taxonomy" id="2546227"/>
    <lineage>
        <taxon>Bacteria</taxon>
        <taxon>Pseudomonadati</taxon>
        <taxon>Pseudomonadota</taxon>
        <taxon>Alphaproteobacteria</taxon>
        <taxon>Rhodobacterales</taxon>
        <taxon>Paracoccaceae</taxon>
        <taxon>Antarcticimicrobium</taxon>
    </lineage>
</organism>
<gene>
    <name evidence="1" type="ORF">E1B25_07575</name>
</gene>
<dbReference type="EMBL" id="SMFP01000004">
    <property type="protein sequence ID" value="TDE38874.1"/>
    <property type="molecule type" value="Genomic_DNA"/>
</dbReference>
<comment type="caution">
    <text evidence="1">The sequence shown here is derived from an EMBL/GenBank/DDBJ whole genome shotgun (WGS) entry which is preliminary data.</text>
</comment>
<proteinExistence type="predicted"/>
<evidence type="ECO:0000313" key="1">
    <source>
        <dbReference type="EMBL" id="TDE38874.1"/>
    </source>
</evidence>
<protein>
    <submittedName>
        <fullName evidence="1">Uncharacterized protein</fullName>
    </submittedName>
</protein>
<evidence type="ECO:0000313" key="2">
    <source>
        <dbReference type="Proteomes" id="UP000294662"/>
    </source>
</evidence>
<reference evidence="1 2" key="1">
    <citation type="submission" date="2019-03" db="EMBL/GenBank/DDBJ databases">
        <authorList>
            <person name="Zhang S."/>
        </authorList>
    </citation>
    <scope>NUCLEOTIDE SEQUENCE [LARGE SCALE GENOMIC DNA]</scope>
    <source>
        <strain evidence="1 2">S4J41</strain>
    </source>
</reference>
<name>A0A4R5EVG0_9RHOB</name>
<dbReference type="OrthoDB" id="7842549at2"/>
<sequence>MMRSDALLELIWGEAIEVRGPDEMSPLARLLGALLTVPMVTLVAHADDTRPFAMMESDELLPDAPLGDILAEELGLDVPRDAVVLIEPIGFADAASFSGRALGEELGRLLGDIAATCTTAPKGGFDAIRPVGGDPLRPVLRALTRDIARILPDTRVPRQEELRAR</sequence>
<dbReference type="Proteomes" id="UP000294662">
    <property type="component" value="Unassembled WGS sequence"/>
</dbReference>
<dbReference type="AlphaFoldDB" id="A0A4R5EVG0"/>
<keyword evidence="2" id="KW-1185">Reference proteome</keyword>
<dbReference type="RefSeq" id="WP_132828167.1">
    <property type="nucleotide sequence ID" value="NZ_SMFP01000004.1"/>
</dbReference>
<accession>A0A4R5EVG0</accession>